<dbReference type="InterPro" id="IPR008969">
    <property type="entry name" value="CarboxyPept-like_regulatory"/>
</dbReference>
<dbReference type="Gene3D" id="2.60.40.1120">
    <property type="entry name" value="Carboxypeptidase-like, regulatory domain"/>
    <property type="match status" value="1"/>
</dbReference>
<keyword evidence="1" id="KW-0675">Receptor</keyword>
<dbReference type="Proteomes" id="UP000642938">
    <property type="component" value="Unassembled WGS sequence"/>
</dbReference>
<evidence type="ECO:0000313" key="1">
    <source>
        <dbReference type="EMBL" id="GGH03503.1"/>
    </source>
</evidence>
<accession>A0ABQ1XV51</accession>
<gene>
    <name evidence="1" type="ORF">GCM10007422_18590</name>
</gene>
<proteinExistence type="predicted"/>
<dbReference type="SUPFAM" id="SSF49464">
    <property type="entry name" value="Carboxypeptidase regulatory domain-like"/>
    <property type="match status" value="1"/>
</dbReference>
<dbReference type="SUPFAM" id="SSF56935">
    <property type="entry name" value="Porins"/>
    <property type="match status" value="1"/>
</dbReference>
<dbReference type="RefSeq" id="WP_229685080.1">
    <property type="nucleotide sequence ID" value="NZ_BMHZ01000002.1"/>
</dbReference>
<sequence>MFEGTVQDSLGKPLELANVMLYNKLGTIALSYTTSNAAGKYKLQINPDSSYLLKVSLMGYFPYSERILKGTTLPKNIVLASNVSNLDEVKITMPIKISGDTISYNTGSFTNGNERKLVDVFKKLPGFEVDGEGQVMVKGKKVDKITVNGQDFFSGDTKIASQNIPANVIDKINLINSQGDFSPRLGFGENEALTIDVGLKKGKKNIVFGNADLGFGPKSRYLAHTNMSVFNQKASFNLIADANNIGQPILTLKDYFKFNGGFTGPTGQSSFRLSSDALGFATLVQNKSAGAEAGLAGLNFSVAPSKTIKLSGFYIHSAVNYEIISRNVKTYISNQADNVEVLTAEINQKNRADIAKINAVATLGKFTNIEYNLLMNSNGLREGGLNNSSFSATERKLGTQRDKKPFSVNQDLKAYYSKDSKNIFNVTLSQRHQKQENLFGLSSSEPIPFGDLGLNQNDYFQNKSINTNIFSAALKYYYLINKKRQLDFVAGFESNRQEYVSGISLGSADSVLADPRYNNQLRYHLTDSYAGVGFKALINKLTINPAIYVHGYRLSAFSPSDNDYTELLVQPSLKIKYEIKKASILTLNYNLGTEFLDVQYYAQAYTIESYNALFKGNTNLFNPVIHRVNLDYYNFDTYHYSYLYALISYQRKYNEVNNILAYNDFTSVMSPFNLRNPNEITTAYITNDRRFPFFKTKFSATLSYLRFKNILSESIIQNSSFMQNYKVSIESTLKDLPVVEVGFETNINHYFSAAFNRQLHVINQPFANVEVTILKEFILTSDFRYYFQNGTDQNQAMKYAFWNSSLYYKRKNSRLELKASVLNLLNTKNITANSFTENYTAVSDFIIQPRYFTLSLNYRL</sequence>
<dbReference type="Pfam" id="PF13715">
    <property type="entry name" value="CarbopepD_reg_2"/>
    <property type="match status" value="1"/>
</dbReference>
<dbReference type="EMBL" id="BMHZ01000002">
    <property type="protein sequence ID" value="GGH03503.1"/>
    <property type="molecule type" value="Genomic_DNA"/>
</dbReference>
<protein>
    <submittedName>
        <fullName evidence="1">TonB-dependent receptor</fullName>
    </submittedName>
</protein>
<keyword evidence="2" id="KW-1185">Reference proteome</keyword>
<organism evidence="1 2">
    <name type="scientific">Pedobacter zeae</name>
    <dbReference type="NCBI Taxonomy" id="1737356"/>
    <lineage>
        <taxon>Bacteria</taxon>
        <taxon>Pseudomonadati</taxon>
        <taxon>Bacteroidota</taxon>
        <taxon>Sphingobacteriia</taxon>
        <taxon>Sphingobacteriales</taxon>
        <taxon>Sphingobacteriaceae</taxon>
        <taxon>Pedobacter</taxon>
    </lineage>
</organism>
<reference evidence="2" key="1">
    <citation type="journal article" date="2019" name="Int. J. Syst. Evol. Microbiol.">
        <title>The Global Catalogue of Microorganisms (GCM) 10K type strain sequencing project: providing services to taxonomists for standard genome sequencing and annotation.</title>
        <authorList>
            <consortium name="The Broad Institute Genomics Platform"/>
            <consortium name="The Broad Institute Genome Sequencing Center for Infectious Disease"/>
            <person name="Wu L."/>
            <person name="Ma J."/>
        </authorList>
    </citation>
    <scope>NUCLEOTIDE SEQUENCE [LARGE SCALE GENOMIC DNA]</scope>
    <source>
        <strain evidence="2">CGMCC 1.15287</strain>
    </source>
</reference>
<evidence type="ECO:0000313" key="2">
    <source>
        <dbReference type="Proteomes" id="UP000642938"/>
    </source>
</evidence>
<name>A0ABQ1XV51_9SPHI</name>
<comment type="caution">
    <text evidence="1">The sequence shown here is derived from an EMBL/GenBank/DDBJ whole genome shotgun (WGS) entry which is preliminary data.</text>
</comment>